<gene>
    <name evidence="2" type="ORF">AB1207_08145</name>
</gene>
<comment type="caution">
    <text evidence="2">The sequence shown here is derived from an EMBL/GenBank/DDBJ whole genome shotgun (WGS) entry which is preliminary data.</text>
</comment>
<accession>A0ABV3P584</accession>
<evidence type="ECO:0000256" key="1">
    <source>
        <dbReference type="SAM" id="MobiDB-lite"/>
    </source>
</evidence>
<keyword evidence="3" id="KW-1185">Reference proteome</keyword>
<feature type="region of interest" description="Disordered" evidence="1">
    <location>
        <begin position="395"/>
        <end position="423"/>
    </location>
</feature>
<dbReference type="RefSeq" id="WP_367637505.1">
    <property type="nucleotide sequence ID" value="NZ_JBFNQN010000005.1"/>
</dbReference>
<reference evidence="2 3" key="1">
    <citation type="submission" date="2024-07" db="EMBL/GenBank/DDBJ databases">
        <authorList>
            <person name="Thanompreechachai J."/>
            <person name="Duangmal K."/>
        </authorList>
    </citation>
    <scope>NUCLEOTIDE SEQUENCE [LARGE SCALE GENOMIC DNA]</scope>
    <source>
        <strain evidence="2 3">KCTC 19886</strain>
    </source>
</reference>
<dbReference type="InterPro" id="IPR025447">
    <property type="entry name" value="DUF4192"/>
</dbReference>
<dbReference type="EMBL" id="JBFNQN010000005">
    <property type="protein sequence ID" value="MEW9264715.1"/>
    <property type="molecule type" value="Genomic_DNA"/>
</dbReference>
<protein>
    <submittedName>
        <fullName evidence="2">DUF4192 family protein</fullName>
    </submittedName>
</protein>
<organism evidence="2 3">
    <name type="scientific">Kineococcus endophyticus</name>
    <dbReference type="NCBI Taxonomy" id="1181883"/>
    <lineage>
        <taxon>Bacteria</taxon>
        <taxon>Bacillati</taxon>
        <taxon>Actinomycetota</taxon>
        <taxon>Actinomycetes</taxon>
        <taxon>Kineosporiales</taxon>
        <taxon>Kineosporiaceae</taxon>
        <taxon>Kineococcus</taxon>
    </lineage>
</organism>
<evidence type="ECO:0000313" key="3">
    <source>
        <dbReference type="Proteomes" id="UP001555826"/>
    </source>
</evidence>
<evidence type="ECO:0000313" key="2">
    <source>
        <dbReference type="EMBL" id="MEW9264715.1"/>
    </source>
</evidence>
<dbReference type="Pfam" id="PF13830">
    <property type="entry name" value="DUF4192"/>
    <property type="match status" value="2"/>
</dbReference>
<sequence length="423" mass="42683">MTSHPAAPAAPRPAPLVAGGPGDLLAVVPYRLGFHPADSVLLVELRRADPVTGRRTVGLLVRGDLPPVVAGEVDPAAAHAAAEACLRLVRRSARAGSEVLVVLYDSSARLSGAALEPGPAAEAVLSAVRSGRRAGRARLGDQLLVGAGRWRTLSCAGPCCPPAGEPFAGGAVGPEVTGSAVRLQAEAVWRGFAAAPDRASSLPTAAPVDPDRCAAAAAARREPVTPARARALVGEFDRAVEQVVQGATGRGRRGGPEDSPVDDPAWCGRLLRALDRLEVRDAVLLSGCRGPSTAPARRHLLRSPGAADSAVGVVHVGRALSGETDPARAAAAAGLAARVARCGGTDGAAQAWAVAAWLEWTAGRSAPAGACAEQALREDPDHRLAALVDHTVRRGLGPAGESGPEVGADAPPGSTGAGGVRRA</sequence>
<dbReference type="Proteomes" id="UP001555826">
    <property type="component" value="Unassembled WGS sequence"/>
</dbReference>
<name>A0ABV3P584_9ACTN</name>
<proteinExistence type="predicted"/>